<evidence type="ECO:0000256" key="5">
    <source>
        <dbReference type="ARBA" id="ARBA00023235"/>
    </source>
</evidence>
<protein>
    <recommendedName>
        <fullName evidence="2">peptidylprolyl isomerase</fullName>
        <ecNumber evidence="2">5.2.1.8</ecNumber>
    </recommendedName>
</protein>
<evidence type="ECO:0000256" key="2">
    <source>
        <dbReference type="ARBA" id="ARBA00013194"/>
    </source>
</evidence>
<keyword evidence="3" id="KW-0732">Signal</keyword>
<evidence type="ECO:0000313" key="8">
    <source>
        <dbReference type="Proteomes" id="UP000653578"/>
    </source>
</evidence>
<name>A0ABX1X2S9_9BACL</name>
<dbReference type="InterPro" id="IPR000297">
    <property type="entry name" value="PPIase_PpiC"/>
</dbReference>
<gene>
    <name evidence="7" type="ORF">GC096_01415</name>
</gene>
<comment type="catalytic activity">
    <reaction evidence="1">
        <text>[protein]-peptidylproline (omega=180) = [protein]-peptidylproline (omega=0)</text>
        <dbReference type="Rhea" id="RHEA:16237"/>
        <dbReference type="Rhea" id="RHEA-COMP:10747"/>
        <dbReference type="Rhea" id="RHEA-COMP:10748"/>
        <dbReference type="ChEBI" id="CHEBI:83833"/>
        <dbReference type="ChEBI" id="CHEBI:83834"/>
        <dbReference type="EC" id="5.2.1.8"/>
    </reaction>
</comment>
<comment type="caution">
    <text evidence="7">The sequence shown here is derived from an EMBL/GenBank/DDBJ whole genome shotgun (WGS) entry which is preliminary data.</text>
</comment>
<reference evidence="7 8" key="1">
    <citation type="submission" date="2019-10" db="EMBL/GenBank/DDBJ databases">
        <title>Description of Paenibacillus humi sp. nov.</title>
        <authorList>
            <person name="Carlier A."/>
            <person name="Qi S."/>
        </authorList>
    </citation>
    <scope>NUCLEOTIDE SEQUENCE [LARGE SCALE GENOMIC DNA]</scope>
    <source>
        <strain evidence="7 8">LMG 31461</strain>
    </source>
</reference>
<evidence type="ECO:0000256" key="4">
    <source>
        <dbReference type="ARBA" id="ARBA00023110"/>
    </source>
</evidence>
<evidence type="ECO:0000259" key="6">
    <source>
        <dbReference type="Pfam" id="PF13145"/>
    </source>
</evidence>
<dbReference type="EMBL" id="WHNY01000005">
    <property type="protein sequence ID" value="NOU62703.1"/>
    <property type="molecule type" value="Genomic_DNA"/>
</dbReference>
<dbReference type="RefSeq" id="WP_171628526.1">
    <property type="nucleotide sequence ID" value="NZ_WHNY01000005.1"/>
</dbReference>
<dbReference type="PANTHER" id="PTHR47245">
    <property type="entry name" value="PEPTIDYLPROLYL ISOMERASE"/>
    <property type="match status" value="1"/>
</dbReference>
<sequence length="345" mass="40617">MNKKRILQGFIIIVVLLCCTAFFYSKPIKDDQIVATVNGEPIRVSEFMLIMNNNYVAKTYNYFTNKYGVKDYQDFWSTRYGNEKPIDYAKSLTLKEWIRIKSEQILMKQYGVVSDMTYESFLNELEKENNRRKTAVENKQVIYGPVEYSEYQYFSHIFTNDVIELKKILGKEKFKMTENELKDAYEQLKEKYFRESYDIKVEKISMKKSEHADEIMRELQRSLGQADSFEKLKSNDKDIVFGTQTFNETTAKTDYDVNPQLLIEAQQLSVGDISDIIEENNTLTIIKCMESKERGFQEYDQVKEQVNDRILEEKYEDLVQHTIKNAKVKVVDKVFNHGLKILGAQ</sequence>
<keyword evidence="5" id="KW-0413">Isomerase</keyword>
<organism evidence="7 8">
    <name type="scientific">Paenibacillus plantarum</name>
    <dbReference type="NCBI Taxonomy" id="2654975"/>
    <lineage>
        <taxon>Bacteria</taxon>
        <taxon>Bacillati</taxon>
        <taxon>Bacillota</taxon>
        <taxon>Bacilli</taxon>
        <taxon>Bacillales</taxon>
        <taxon>Paenibacillaceae</taxon>
        <taxon>Paenibacillus</taxon>
    </lineage>
</organism>
<keyword evidence="8" id="KW-1185">Reference proteome</keyword>
<dbReference type="EC" id="5.2.1.8" evidence="2"/>
<dbReference type="InterPro" id="IPR050245">
    <property type="entry name" value="PrsA_foldase"/>
</dbReference>
<evidence type="ECO:0000256" key="3">
    <source>
        <dbReference type="ARBA" id="ARBA00022729"/>
    </source>
</evidence>
<evidence type="ECO:0000256" key="1">
    <source>
        <dbReference type="ARBA" id="ARBA00000971"/>
    </source>
</evidence>
<feature type="domain" description="PpiC" evidence="6">
    <location>
        <begin position="177"/>
        <end position="304"/>
    </location>
</feature>
<dbReference type="PANTHER" id="PTHR47245:SF1">
    <property type="entry name" value="FOLDASE PROTEIN PRSA"/>
    <property type="match status" value="1"/>
</dbReference>
<proteinExistence type="predicted"/>
<accession>A0ABX1X2S9</accession>
<dbReference type="Pfam" id="PF13145">
    <property type="entry name" value="Rotamase_2"/>
    <property type="match status" value="1"/>
</dbReference>
<evidence type="ECO:0000313" key="7">
    <source>
        <dbReference type="EMBL" id="NOU62703.1"/>
    </source>
</evidence>
<keyword evidence="4" id="KW-0697">Rotamase</keyword>
<dbReference type="Proteomes" id="UP000653578">
    <property type="component" value="Unassembled WGS sequence"/>
</dbReference>